<feature type="compositionally biased region" description="Low complexity" evidence="1">
    <location>
        <begin position="40"/>
        <end position="51"/>
    </location>
</feature>
<reference evidence="2" key="1">
    <citation type="submission" date="2016-10" db="EMBL/GenBank/DDBJ databases">
        <title>Sequence of Gallionella enrichment culture.</title>
        <authorList>
            <person name="Poehlein A."/>
            <person name="Muehling M."/>
            <person name="Daniel R."/>
        </authorList>
    </citation>
    <scope>NUCLEOTIDE SEQUENCE</scope>
</reference>
<organism evidence="2">
    <name type="scientific">mine drainage metagenome</name>
    <dbReference type="NCBI Taxonomy" id="410659"/>
    <lineage>
        <taxon>unclassified sequences</taxon>
        <taxon>metagenomes</taxon>
        <taxon>ecological metagenomes</taxon>
    </lineage>
</organism>
<name>A0A1J5P1W9_9ZZZZ</name>
<protein>
    <submittedName>
        <fullName evidence="2">Uncharacterized protein</fullName>
    </submittedName>
</protein>
<sequence>MGASTLPREIHSAPVRPQSNIDRLTQTDPMKTAGMARQPQTMAAKTAKAAGGQNGEEWEKTSAGSFASAA</sequence>
<accession>A0A1J5P1W9</accession>
<evidence type="ECO:0000256" key="1">
    <source>
        <dbReference type="SAM" id="MobiDB-lite"/>
    </source>
</evidence>
<evidence type="ECO:0000313" key="2">
    <source>
        <dbReference type="EMBL" id="OIQ65545.1"/>
    </source>
</evidence>
<proteinExistence type="predicted"/>
<feature type="region of interest" description="Disordered" evidence="1">
    <location>
        <begin position="1"/>
        <end position="70"/>
    </location>
</feature>
<dbReference type="EMBL" id="MLJW01007239">
    <property type="protein sequence ID" value="OIQ65545.1"/>
    <property type="molecule type" value="Genomic_DNA"/>
</dbReference>
<comment type="caution">
    <text evidence="2">The sequence shown here is derived from an EMBL/GenBank/DDBJ whole genome shotgun (WGS) entry which is preliminary data.</text>
</comment>
<gene>
    <name evidence="2" type="ORF">GALL_528940</name>
</gene>
<feature type="compositionally biased region" description="Polar residues" evidence="1">
    <location>
        <begin position="17"/>
        <end position="29"/>
    </location>
</feature>
<dbReference type="AlphaFoldDB" id="A0A1J5P1W9"/>